<proteinExistence type="predicted"/>
<name>A0ACC3YD69_COLTU</name>
<accession>A0ACC3YD69</accession>
<dbReference type="Proteomes" id="UP000805649">
    <property type="component" value="Unassembled WGS sequence"/>
</dbReference>
<reference evidence="1 2" key="1">
    <citation type="journal article" date="2020" name="Phytopathology">
        <title>Genome Sequence Resources of Colletotrichum truncatum, C. plurivorum, C. musicola, and C. sojae: Four Species Pathogenic to Soybean (Glycine max).</title>
        <authorList>
            <person name="Rogerio F."/>
            <person name="Boufleur T.R."/>
            <person name="Ciampi-Guillardi M."/>
            <person name="Sukno S.A."/>
            <person name="Thon M.R."/>
            <person name="Massola Junior N.S."/>
            <person name="Baroncelli R."/>
        </authorList>
    </citation>
    <scope>NUCLEOTIDE SEQUENCE [LARGE SCALE GENOMIC DNA]</scope>
    <source>
        <strain evidence="1 2">CMES1059</strain>
    </source>
</reference>
<gene>
    <name evidence="1" type="ORF">CTRU02_215231</name>
</gene>
<sequence length="547" mass="58660">MSLSLPNACVPGTFSPSVFGANISSVQANLVSNYSSFAIDYFRYTAPSVQVENATFCNVTVTYTHPGQNDTVITEAWLPLNWNERFMAAGGGGWTAGRFFLSYSNMDGAIADGYATVTTDAGLGNSSTPETWALRSPGVVDLFKYQNMGSVALNDEAIIAKSLIKSFYGKDPKYSYWNGCSHGGRQGMMMAQRFPSVYDGIAAGAPAIHWNELASYAGWAYQIMSEIKEYPYPCEVDAITAAAVSACDSLDGVTDGIIAEAEECLVRFDPFSVVGKTTACAQLNGTEKAISKTAAIVVNATWHGMTTEDGQQVYHGLLPGADLTGNGKNSLGQGGLAATLCNESGCGVGAGKGSIFFRLFVEKNAEADVSNITRAQFDDFVHSARQQYDSFMETADPDLRRFQEAGGKLLTFHGLADSSIPSRATKEYYNAVTGVIPNIHDFYRYYEVPGLGHCFGGVSGQPDSLFQQLRNWVENGTAPESTPVKVTVGENEVHNRILCPYPQKAQFSTKCGNASVADCWACAKPSGSNSLKNTASSSIKATQLRLV</sequence>
<keyword evidence="2" id="KW-1185">Reference proteome</keyword>
<organism evidence="1 2">
    <name type="scientific">Colletotrichum truncatum</name>
    <name type="common">Anthracnose fungus</name>
    <name type="synonym">Colletotrichum capsici</name>
    <dbReference type="NCBI Taxonomy" id="5467"/>
    <lineage>
        <taxon>Eukaryota</taxon>
        <taxon>Fungi</taxon>
        <taxon>Dikarya</taxon>
        <taxon>Ascomycota</taxon>
        <taxon>Pezizomycotina</taxon>
        <taxon>Sordariomycetes</taxon>
        <taxon>Hypocreomycetidae</taxon>
        <taxon>Glomerellales</taxon>
        <taxon>Glomerellaceae</taxon>
        <taxon>Colletotrichum</taxon>
        <taxon>Colletotrichum truncatum species complex</taxon>
    </lineage>
</organism>
<evidence type="ECO:0000313" key="2">
    <source>
        <dbReference type="Proteomes" id="UP000805649"/>
    </source>
</evidence>
<comment type="caution">
    <text evidence="1">The sequence shown here is derived from an EMBL/GenBank/DDBJ whole genome shotgun (WGS) entry which is preliminary data.</text>
</comment>
<dbReference type="EMBL" id="VUJX02000014">
    <property type="protein sequence ID" value="KAL0929801.1"/>
    <property type="molecule type" value="Genomic_DNA"/>
</dbReference>
<evidence type="ECO:0000313" key="1">
    <source>
        <dbReference type="EMBL" id="KAL0929801.1"/>
    </source>
</evidence>
<protein>
    <submittedName>
        <fullName evidence="1">Uncharacterized protein</fullName>
    </submittedName>
</protein>